<dbReference type="InterPro" id="IPR050299">
    <property type="entry name" value="YjjX_NTPase"/>
</dbReference>
<evidence type="ECO:0000256" key="8">
    <source>
        <dbReference type="ARBA" id="ARBA00023211"/>
    </source>
</evidence>
<dbReference type="NCBIfam" id="TIGR00258">
    <property type="entry name" value="inosine/xanthosine triphosphatase"/>
    <property type="match status" value="1"/>
</dbReference>
<dbReference type="AlphaFoldDB" id="A0A3B0UED4"/>
<keyword evidence="3" id="KW-0479">Metal-binding</keyword>
<dbReference type="GO" id="GO:0103023">
    <property type="term" value="F:ITPase activity"/>
    <property type="evidence" value="ECO:0007669"/>
    <property type="project" value="UniProtKB-EC"/>
</dbReference>
<evidence type="ECO:0000256" key="6">
    <source>
        <dbReference type="ARBA" id="ARBA00022842"/>
    </source>
</evidence>
<dbReference type="EC" id="3.6.1.73" evidence="9"/>
<proteinExistence type="inferred from homology"/>
<keyword evidence="7" id="KW-0546">Nucleotide metabolism</keyword>
<keyword evidence="8" id="KW-0464">Manganese</keyword>
<accession>A0A3B0UED4</accession>
<dbReference type="HAMAP" id="MF_00648">
    <property type="entry name" value="Non_canon_purine_NTPase_YjjX"/>
    <property type="match status" value="1"/>
</dbReference>
<dbReference type="Pfam" id="PF01931">
    <property type="entry name" value="NTPase_I-T"/>
    <property type="match status" value="1"/>
</dbReference>
<sequence>MTKIIIASKNPAKINAVENAFSKVFPNETFEYEGVSVPSDIPDQPIGEEETLLGAENRVSNARKSFEADYWVGLEGGVAYNKGQLEAFAWMVIQSKEMHGKGRTGSFFLPPKVAELVKNGMELGHADDVVFGQSNSKQKGGAVGLLTNNLLTRTTYYEQALILALIPFIHKEHYS</sequence>
<evidence type="ECO:0000256" key="5">
    <source>
        <dbReference type="ARBA" id="ARBA00022801"/>
    </source>
</evidence>
<comment type="catalytic activity">
    <reaction evidence="10">
        <text>ITP + H2O = IDP + phosphate + H(+)</text>
        <dbReference type="Rhea" id="RHEA:28330"/>
        <dbReference type="ChEBI" id="CHEBI:15377"/>
        <dbReference type="ChEBI" id="CHEBI:15378"/>
        <dbReference type="ChEBI" id="CHEBI:43474"/>
        <dbReference type="ChEBI" id="CHEBI:58280"/>
        <dbReference type="ChEBI" id="CHEBI:61402"/>
        <dbReference type="EC" id="3.6.1.73"/>
    </reaction>
</comment>
<dbReference type="InterPro" id="IPR029001">
    <property type="entry name" value="ITPase-like_fam"/>
</dbReference>
<feature type="domain" description="Non-canonical purine NTP phosphatase/PRRC1" evidence="12">
    <location>
        <begin position="7"/>
        <end position="169"/>
    </location>
</feature>
<gene>
    <name evidence="13" type="ORF">MNBD_BACTEROID06-1116</name>
</gene>
<name>A0A3B0UED4_9ZZZZ</name>
<evidence type="ECO:0000259" key="12">
    <source>
        <dbReference type="Pfam" id="PF01931"/>
    </source>
</evidence>
<dbReference type="GO" id="GO:0006772">
    <property type="term" value="P:thiamine metabolic process"/>
    <property type="evidence" value="ECO:0007669"/>
    <property type="project" value="TreeGrafter"/>
</dbReference>
<keyword evidence="6" id="KW-0460">Magnesium</keyword>
<evidence type="ECO:0000256" key="7">
    <source>
        <dbReference type="ARBA" id="ARBA00023080"/>
    </source>
</evidence>
<evidence type="ECO:0000256" key="4">
    <source>
        <dbReference type="ARBA" id="ARBA00022741"/>
    </source>
</evidence>
<keyword evidence="5 13" id="KW-0378">Hydrolase</keyword>
<dbReference type="InterPro" id="IPR026533">
    <property type="entry name" value="NTPase/PRRC1"/>
</dbReference>
<comment type="cofactor">
    <cofactor evidence="2">
        <name>Mg(2+)</name>
        <dbReference type="ChEBI" id="CHEBI:18420"/>
    </cofactor>
</comment>
<dbReference type="NCBIfam" id="NF003459">
    <property type="entry name" value="PRK05074.1"/>
    <property type="match status" value="1"/>
</dbReference>
<comment type="catalytic activity">
    <reaction evidence="11">
        <text>XTP + H2O = XDP + phosphate + H(+)</text>
        <dbReference type="Rhea" id="RHEA:28406"/>
        <dbReference type="ChEBI" id="CHEBI:15377"/>
        <dbReference type="ChEBI" id="CHEBI:15378"/>
        <dbReference type="ChEBI" id="CHEBI:43474"/>
        <dbReference type="ChEBI" id="CHEBI:59884"/>
        <dbReference type="ChEBI" id="CHEBI:61314"/>
        <dbReference type="EC" id="3.6.1.73"/>
    </reaction>
</comment>
<evidence type="ECO:0000256" key="10">
    <source>
        <dbReference type="ARBA" id="ARBA00048174"/>
    </source>
</evidence>
<dbReference type="SUPFAM" id="SSF52972">
    <property type="entry name" value="ITPase-like"/>
    <property type="match status" value="1"/>
</dbReference>
<dbReference type="Gene3D" id="3.90.950.10">
    <property type="match status" value="1"/>
</dbReference>
<evidence type="ECO:0000256" key="1">
    <source>
        <dbReference type="ARBA" id="ARBA00001936"/>
    </source>
</evidence>
<evidence type="ECO:0000256" key="9">
    <source>
        <dbReference type="ARBA" id="ARBA00038901"/>
    </source>
</evidence>
<dbReference type="EMBL" id="UOES01000562">
    <property type="protein sequence ID" value="VAW29391.1"/>
    <property type="molecule type" value="Genomic_DNA"/>
</dbReference>
<dbReference type="PANTHER" id="PTHR34699">
    <property type="match status" value="1"/>
</dbReference>
<dbReference type="PANTHER" id="PTHR34699:SF2">
    <property type="entry name" value="NON-CANONICAL PURINE NTP PHOSPHATASE_PRRC1 DOMAIN-CONTAINING PROTEIN"/>
    <property type="match status" value="1"/>
</dbReference>
<dbReference type="InterPro" id="IPR002786">
    <property type="entry name" value="Non_canon_purine_NTPase"/>
</dbReference>
<dbReference type="GO" id="GO:0009117">
    <property type="term" value="P:nucleotide metabolic process"/>
    <property type="evidence" value="ECO:0007669"/>
    <property type="project" value="UniProtKB-KW"/>
</dbReference>
<comment type="cofactor">
    <cofactor evidence="1">
        <name>Mn(2+)</name>
        <dbReference type="ChEBI" id="CHEBI:29035"/>
    </cofactor>
</comment>
<evidence type="ECO:0000256" key="11">
    <source>
        <dbReference type="ARBA" id="ARBA00048781"/>
    </source>
</evidence>
<evidence type="ECO:0000256" key="3">
    <source>
        <dbReference type="ARBA" id="ARBA00022723"/>
    </source>
</evidence>
<organism evidence="13">
    <name type="scientific">hydrothermal vent metagenome</name>
    <dbReference type="NCBI Taxonomy" id="652676"/>
    <lineage>
        <taxon>unclassified sequences</taxon>
        <taxon>metagenomes</taxon>
        <taxon>ecological metagenomes</taxon>
    </lineage>
</organism>
<reference evidence="13" key="1">
    <citation type="submission" date="2018-06" db="EMBL/GenBank/DDBJ databases">
        <authorList>
            <person name="Zhirakovskaya E."/>
        </authorList>
    </citation>
    <scope>NUCLEOTIDE SEQUENCE</scope>
</reference>
<keyword evidence="4" id="KW-0547">Nucleotide-binding</keyword>
<dbReference type="FunFam" id="3.90.950.10:FF:000002">
    <property type="entry name" value="Inosine/xanthosine triphosphatase"/>
    <property type="match status" value="1"/>
</dbReference>
<evidence type="ECO:0000313" key="13">
    <source>
        <dbReference type="EMBL" id="VAW29391.1"/>
    </source>
</evidence>
<evidence type="ECO:0000256" key="2">
    <source>
        <dbReference type="ARBA" id="ARBA00001946"/>
    </source>
</evidence>
<protein>
    <recommendedName>
        <fullName evidence="9">inosine/xanthosine triphosphatase</fullName>
        <ecNumber evidence="9">3.6.1.73</ecNumber>
    </recommendedName>
</protein>
<dbReference type="GO" id="GO:0046872">
    <property type="term" value="F:metal ion binding"/>
    <property type="evidence" value="ECO:0007669"/>
    <property type="project" value="UniProtKB-KW"/>
</dbReference>
<dbReference type="GO" id="GO:0000166">
    <property type="term" value="F:nucleotide binding"/>
    <property type="evidence" value="ECO:0007669"/>
    <property type="project" value="UniProtKB-KW"/>
</dbReference>